<evidence type="ECO:0000313" key="2">
    <source>
        <dbReference type="Proteomes" id="UP000828108"/>
    </source>
</evidence>
<proteinExistence type="predicted"/>
<dbReference type="Proteomes" id="UP000828108">
    <property type="component" value="Segment"/>
</dbReference>
<name>A0AAE8YME9_9CAUD</name>
<sequence>MFNEDCVTTSLTAEEFWETAESDKVIVKKNINEFLCTTDIIYVYAYEGAELPSYALFREESEDGTDFWKETYHVEI</sequence>
<dbReference type="KEGG" id="vg:77926466"/>
<protein>
    <submittedName>
        <fullName evidence="1">Modifier of suppressor tRNAs protein</fullName>
    </submittedName>
</protein>
<dbReference type="EMBL" id="MW598459">
    <property type="protein sequence ID" value="UGL59854.1"/>
    <property type="molecule type" value="Genomic_DNA"/>
</dbReference>
<dbReference type="RefSeq" id="YP_010650875.1">
    <property type="nucleotide sequence ID" value="NC_070780.1"/>
</dbReference>
<dbReference type="InterPro" id="IPR056952">
    <property type="entry name" value="T4_Cef"/>
</dbReference>
<accession>A0AAE8YME9</accession>
<dbReference type="Pfam" id="PF24050">
    <property type="entry name" value="T4_Cef"/>
    <property type="match status" value="1"/>
</dbReference>
<reference evidence="1 2" key="1">
    <citation type="submission" date="2021-02" db="EMBL/GenBank/DDBJ databases">
        <authorList>
            <person name="Zhang R."/>
            <person name="Yu X."/>
            <person name="Xu J."/>
            <person name="Liu X."/>
        </authorList>
    </citation>
    <scope>NUCLEOTIDE SEQUENCE [LARGE SCALE GENOMIC DNA]</scope>
</reference>
<keyword evidence="2" id="KW-1185">Reference proteome</keyword>
<organism evidence="1 2">
    <name type="scientific">Escherichia phage vB_EcoM_RZ</name>
    <dbReference type="NCBI Taxonomy" id="2893954"/>
    <lineage>
        <taxon>Viruses</taxon>
        <taxon>Duplodnaviria</taxon>
        <taxon>Heunggongvirae</taxon>
        <taxon>Uroviricota</taxon>
        <taxon>Caudoviricetes</taxon>
        <taxon>Pantevenvirales</taxon>
        <taxon>Straboviridae</taxon>
        <taxon>Tevenvirinae</taxon>
        <taxon>Gaprivervirus</taxon>
        <taxon>Gaprivervirus arezed</taxon>
    </lineage>
</organism>
<evidence type="ECO:0000313" key="1">
    <source>
        <dbReference type="EMBL" id="UGL59854.1"/>
    </source>
</evidence>
<dbReference type="GeneID" id="77926466"/>